<evidence type="ECO:0000313" key="2">
    <source>
        <dbReference type="WBParaSite" id="mrna-Wban_07768"/>
    </source>
</evidence>
<dbReference type="AlphaFoldDB" id="A0AAF5PZW7"/>
<organism evidence="1 2">
    <name type="scientific">Wuchereria bancrofti</name>
    <dbReference type="NCBI Taxonomy" id="6293"/>
    <lineage>
        <taxon>Eukaryota</taxon>
        <taxon>Metazoa</taxon>
        <taxon>Ecdysozoa</taxon>
        <taxon>Nematoda</taxon>
        <taxon>Chromadorea</taxon>
        <taxon>Rhabditida</taxon>
        <taxon>Spirurina</taxon>
        <taxon>Spiruromorpha</taxon>
        <taxon>Filarioidea</taxon>
        <taxon>Onchocercidae</taxon>
        <taxon>Wuchereria</taxon>
    </lineage>
</organism>
<name>A0AAF5PZW7_WUCBA</name>
<dbReference type="Proteomes" id="UP000093561">
    <property type="component" value="Unassembled WGS sequence"/>
</dbReference>
<sequence>MYCCFKPTPEFSPLLRIPIKIFKSKTISRSINIIIRLLSLSWNQVKWRHQVKVKLC</sequence>
<proteinExistence type="predicted"/>
<reference evidence="1" key="1">
    <citation type="submission" date="2015-03" db="EMBL/GenBank/DDBJ databases">
        <title>Wuchereria bancrofti Genome Sequencing Papua New Guinea Strain.</title>
        <authorList>
            <person name="Small S.T."/>
            <person name="Serre D."/>
            <person name="Zimmerman P.A."/>
        </authorList>
    </citation>
    <scope>NUCLEOTIDE SEQUENCE [LARGE SCALE GENOMIC DNA]</scope>
    <source>
        <strain evidence="1">pt0022</strain>
    </source>
</reference>
<reference evidence="2" key="3">
    <citation type="submission" date="2024-02" db="UniProtKB">
        <authorList>
            <consortium name="WormBaseParasite"/>
        </authorList>
    </citation>
    <scope>IDENTIFICATION</scope>
    <source>
        <strain evidence="2">pt0022</strain>
    </source>
</reference>
<evidence type="ECO:0000313" key="1">
    <source>
        <dbReference type="Proteomes" id="UP000093561"/>
    </source>
</evidence>
<reference evidence="1" key="2">
    <citation type="journal article" date="2016" name="Mol. Ecol.">
        <title>Population genomics of the filarial nematode parasite Wuchereria bancrofti from mosquitoes.</title>
        <authorList>
            <person name="Small S.T."/>
            <person name="Reimer L.J."/>
            <person name="Tisch D.J."/>
            <person name="King C.L."/>
            <person name="Christensen B.M."/>
            <person name="Siba P.M."/>
            <person name="Kazura J.W."/>
            <person name="Serre D."/>
            <person name="Zimmerman P.A."/>
        </authorList>
    </citation>
    <scope>NUCLEOTIDE SEQUENCE</scope>
    <source>
        <strain evidence="1">pt0022</strain>
    </source>
</reference>
<protein>
    <submittedName>
        <fullName evidence="2">Uncharacterized protein</fullName>
    </submittedName>
</protein>
<dbReference type="WBParaSite" id="mrna-Wban_07768">
    <property type="protein sequence ID" value="mrna-Wban_07768"/>
    <property type="gene ID" value="Wban_07768"/>
</dbReference>
<accession>A0AAF5PZW7</accession>